<name>A0A2S5KWB3_9PROT</name>
<proteinExistence type="predicted"/>
<evidence type="ECO:0000313" key="2">
    <source>
        <dbReference type="Proteomes" id="UP000238196"/>
    </source>
</evidence>
<dbReference type="AlphaFoldDB" id="A0A2S5KWB3"/>
<dbReference type="Proteomes" id="UP000238196">
    <property type="component" value="Unassembled WGS sequence"/>
</dbReference>
<organism evidence="1 2">
    <name type="scientific">Proteobacteria bacterium 228</name>
    <dbReference type="NCBI Taxonomy" id="2083153"/>
    <lineage>
        <taxon>Bacteria</taxon>
        <taxon>Pseudomonadati</taxon>
        <taxon>Pseudomonadota</taxon>
    </lineage>
</organism>
<dbReference type="OrthoDB" id="5781652at2"/>
<gene>
    <name evidence="1" type="ORF">C4K68_02165</name>
</gene>
<comment type="caution">
    <text evidence="1">The sequence shown here is derived from an EMBL/GenBank/DDBJ whole genome shotgun (WGS) entry which is preliminary data.</text>
</comment>
<sequence>MFTNGVIKVGGRLAGIFTRSGHQLLILLGLLGVSDLATAHPHVFIDYSLQARVQGTQLVQLEARMVLDPFSTTNVMSQFDLNSNNQLDEDEKRQVIALLNESMEKTHYFFWMLKDDELVPMANIVITDAAVENKAVVYHLLIEPEAPVPLTSKVELSFLDPENYFDLAPVEKEALQFLGTTPCHYQAIDAMEADKRDLVPVDWITFSCKDS</sequence>
<dbReference type="InterPro" id="IPR010412">
    <property type="entry name" value="DUF1007"/>
</dbReference>
<dbReference type="Pfam" id="PF06226">
    <property type="entry name" value="DUF1007"/>
    <property type="match status" value="1"/>
</dbReference>
<accession>A0A2S5KWB3</accession>
<dbReference type="EMBL" id="PRLP01000007">
    <property type="protein sequence ID" value="PPC78985.1"/>
    <property type="molecule type" value="Genomic_DNA"/>
</dbReference>
<evidence type="ECO:0008006" key="3">
    <source>
        <dbReference type="Google" id="ProtNLM"/>
    </source>
</evidence>
<evidence type="ECO:0000313" key="1">
    <source>
        <dbReference type="EMBL" id="PPC78985.1"/>
    </source>
</evidence>
<reference evidence="1 2" key="1">
    <citation type="submission" date="2018-02" db="EMBL/GenBank/DDBJ databases">
        <title>novel marine gammaproteobacteria from coastal saline agro ecosystem.</title>
        <authorList>
            <person name="Krishnan R."/>
            <person name="Ramesh Kumar N."/>
        </authorList>
    </citation>
    <scope>NUCLEOTIDE SEQUENCE [LARGE SCALE GENOMIC DNA]</scope>
    <source>
        <strain evidence="1 2">228</strain>
    </source>
</reference>
<protein>
    <recommendedName>
        <fullName evidence="3">DUF1007 domain-containing protein</fullName>
    </recommendedName>
</protein>